<comment type="subcellular location">
    <subcellularLocation>
        <location evidence="1">Membrane</location>
        <topology evidence="1">Multi-pass membrane protein</topology>
    </subcellularLocation>
</comment>
<feature type="transmembrane region" description="Helical" evidence="6">
    <location>
        <begin position="83"/>
        <end position="107"/>
    </location>
</feature>
<keyword evidence="2 6" id="KW-0812">Transmembrane</keyword>
<feature type="transmembrane region" description="Helical" evidence="6">
    <location>
        <begin position="206"/>
        <end position="226"/>
    </location>
</feature>
<feature type="transmembrane region" description="Helical" evidence="6">
    <location>
        <begin position="60"/>
        <end position="77"/>
    </location>
</feature>
<dbReference type="InterPro" id="IPR007568">
    <property type="entry name" value="RTA1"/>
</dbReference>
<feature type="transmembrane region" description="Helical" evidence="6">
    <location>
        <begin position="27"/>
        <end position="48"/>
    </location>
</feature>
<evidence type="ECO:0000256" key="6">
    <source>
        <dbReference type="SAM" id="Phobius"/>
    </source>
</evidence>
<organism evidence="7 8">
    <name type="scientific">Cryptococcus floricola</name>
    <dbReference type="NCBI Taxonomy" id="2591691"/>
    <lineage>
        <taxon>Eukaryota</taxon>
        <taxon>Fungi</taxon>
        <taxon>Dikarya</taxon>
        <taxon>Basidiomycota</taxon>
        <taxon>Agaricomycotina</taxon>
        <taxon>Tremellomycetes</taxon>
        <taxon>Tremellales</taxon>
        <taxon>Cryptococcaceae</taxon>
        <taxon>Cryptococcus</taxon>
    </lineage>
</organism>
<evidence type="ECO:0000256" key="1">
    <source>
        <dbReference type="ARBA" id="ARBA00004141"/>
    </source>
</evidence>
<proteinExistence type="predicted"/>
<sequence>MGYTGPTVASPESGNAAFWSYGYVPSLALGVIGVITIVAVAVPHLWFFVKIRGTRSVHGLLFFTAVIEALGYGARIYTHRKPFGGMSFLLGIFLIQIATVLLTAAMYKSVQRLTKYTPEGRHMSPMRPRSMLVLFVILDVPKVPKSLATTPCSPLAQMSTLIFLAGNVLQAITIIIVSIFVFVMYRRSTRIINTALANNKDVDNYPLIHPALTQVLITFGLFFVRLIMRIAEGAQGAYDYAATHEVFFGIFEYLPIILILILWAARPLKNFLPLNQTTTTTSTQEDVERTAELGRSESQVEGEKA</sequence>
<dbReference type="EMBL" id="NIDF01000023">
    <property type="protein sequence ID" value="TYJ56513.1"/>
    <property type="molecule type" value="Genomic_DNA"/>
</dbReference>
<gene>
    <name evidence="7" type="ORF">B9479_002760</name>
</gene>
<evidence type="ECO:0000313" key="7">
    <source>
        <dbReference type="EMBL" id="TYJ56513.1"/>
    </source>
</evidence>
<evidence type="ECO:0000256" key="5">
    <source>
        <dbReference type="SAM" id="MobiDB-lite"/>
    </source>
</evidence>
<comment type="caution">
    <text evidence="7">The sequence shown here is derived from an EMBL/GenBank/DDBJ whole genome shotgun (WGS) entry which is preliminary data.</text>
</comment>
<dbReference type="PANTHER" id="PTHR31465:SF1">
    <property type="entry name" value="PROTEIN RTA1-RELATED"/>
    <property type="match status" value="1"/>
</dbReference>
<evidence type="ECO:0000256" key="4">
    <source>
        <dbReference type="ARBA" id="ARBA00023136"/>
    </source>
</evidence>
<dbReference type="AlphaFoldDB" id="A0A5D3B2S9"/>
<protein>
    <submittedName>
        <fullName evidence="7">Uncharacterized protein</fullName>
    </submittedName>
</protein>
<evidence type="ECO:0000256" key="2">
    <source>
        <dbReference type="ARBA" id="ARBA00022692"/>
    </source>
</evidence>
<dbReference type="Proteomes" id="UP000322245">
    <property type="component" value="Unassembled WGS sequence"/>
</dbReference>
<keyword evidence="8" id="KW-1185">Reference proteome</keyword>
<feature type="region of interest" description="Disordered" evidence="5">
    <location>
        <begin position="279"/>
        <end position="305"/>
    </location>
</feature>
<feature type="compositionally biased region" description="Basic and acidic residues" evidence="5">
    <location>
        <begin position="286"/>
        <end position="295"/>
    </location>
</feature>
<name>A0A5D3B2S9_9TREE</name>
<keyword evidence="4 6" id="KW-0472">Membrane</keyword>
<keyword evidence="3 6" id="KW-1133">Transmembrane helix</keyword>
<evidence type="ECO:0000256" key="3">
    <source>
        <dbReference type="ARBA" id="ARBA00022989"/>
    </source>
</evidence>
<reference evidence="7 8" key="1">
    <citation type="submission" date="2017-05" db="EMBL/GenBank/DDBJ databases">
        <title>The Genome Sequence of Tsuchiyaea wingfieldii DSM 27421.</title>
        <authorList>
            <person name="Cuomo C."/>
            <person name="Passer A."/>
            <person name="Billmyre B."/>
            <person name="Heitman J."/>
        </authorList>
    </citation>
    <scope>NUCLEOTIDE SEQUENCE [LARGE SCALE GENOMIC DNA]</scope>
    <source>
        <strain evidence="7 8">DSM 27421</strain>
    </source>
</reference>
<dbReference type="Pfam" id="PF04479">
    <property type="entry name" value="RTA1"/>
    <property type="match status" value="1"/>
</dbReference>
<feature type="transmembrane region" description="Helical" evidence="6">
    <location>
        <begin position="164"/>
        <end position="185"/>
    </location>
</feature>
<feature type="transmembrane region" description="Helical" evidence="6">
    <location>
        <begin position="246"/>
        <end position="265"/>
    </location>
</feature>
<accession>A0A5D3B2S9</accession>
<evidence type="ECO:0000313" key="8">
    <source>
        <dbReference type="Proteomes" id="UP000322245"/>
    </source>
</evidence>
<dbReference type="PANTHER" id="PTHR31465">
    <property type="entry name" value="PROTEIN RTA1-RELATED"/>
    <property type="match status" value="1"/>
</dbReference>
<dbReference type="GO" id="GO:0016020">
    <property type="term" value="C:membrane"/>
    <property type="evidence" value="ECO:0007669"/>
    <property type="project" value="UniProtKB-SubCell"/>
</dbReference>